<name>A0A4S8JWJ6_MUSBA</name>
<dbReference type="SUPFAM" id="SSF56112">
    <property type="entry name" value="Protein kinase-like (PK-like)"/>
    <property type="match status" value="1"/>
</dbReference>
<sequence length="438" mass="50076">MLSNVGGRRRNRPSHQVMAPRTSPFGKLGIVERQKVRRRVTLDPLKLYFEIREHQRVHRRGPSRQLLSPGQIANVAQLAGLDAVRLIIIIVEAAAKARIQKKNCRELSDYLQLIGHLLEPLDMSDLKTYPETRAVLERLENSLKKAYILVNICQNHSFLYLMAMGWMLEHRFQKVEAEIERYLRLIPLINLVDVKRAKNEMNVLRKLSHPNLIRLLGYCKEENAFHLVYEFMANGSLQDHLLEKGKPLSWKLRIKIAIGAARCLHFLHKSNKRIIHRDVKPSVILLDSDFNPKLTGLGWSLSLKGRTGKRRRVATHVLGTPGYLDPQCITTGHLDAKTDVYAFGMVLLQMLTGRKVFDPDRPCVERHLAQFAKTHLSSDAKELASLMDPKLNGEYPPVAASRLARIIEACIEKEHKLRPTMRDVVKALEKIDAIRIGD</sequence>
<gene>
    <name evidence="3" type="ORF">C4D60_Mb05t16300</name>
    <name evidence="4" type="ORF">C4D60_Mb05t16310</name>
</gene>
<dbReference type="PROSITE" id="PS50011">
    <property type="entry name" value="PROTEIN_KINASE_DOM"/>
    <property type="match status" value="1"/>
</dbReference>
<protein>
    <recommendedName>
        <fullName evidence="2">Protein kinase domain-containing protein</fullName>
    </recommendedName>
</protein>
<dbReference type="InterPro" id="IPR011009">
    <property type="entry name" value="Kinase-like_dom_sf"/>
</dbReference>
<reference evidence="4 5" key="1">
    <citation type="journal article" date="2019" name="Nat. Plants">
        <title>Genome sequencing of Musa balbisiana reveals subgenome evolution and function divergence in polyploid bananas.</title>
        <authorList>
            <person name="Yao X."/>
        </authorList>
    </citation>
    <scope>NUCLEOTIDE SEQUENCE [LARGE SCALE GENOMIC DNA]</scope>
    <source>
        <strain evidence="5">cv. DH-PKW</strain>
        <strain evidence="4">DH-PKW</strain>
        <tissue evidence="4">Leaves</tissue>
    </source>
</reference>
<accession>A0A4S8JWJ6</accession>
<dbReference type="Proteomes" id="UP000317650">
    <property type="component" value="Chromosome 5"/>
</dbReference>
<dbReference type="InterPro" id="IPR045766">
    <property type="entry name" value="MCAfunc"/>
</dbReference>
<proteinExistence type="predicted"/>
<dbReference type="Gene3D" id="3.30.200.20">
    <property type="entry name" value="Phosphorylase Kinase, domain 1"/>
    <property type="match status" value="1"/>
</dbReference>
<dbReference type="InterPro" id="IPR050823">
    <property type="entry name" value="Plant_Ser_Thr_Prot_Kinase"/>
</dbReference>
<evidence type="ECO:0000313" key="5">
    <source>
        <dbReference type="Proteomes" id="UP000317650"/>
    </source>
</evidence>
<dbReference type="Gene3D" id="1.20.930.20">
    <property type="entry name" value="Adaptor protein Cbl, N-terminal domain"/>
    <property type="match status" value="1"/>
</dbReference>
<comment type="caution">
    <text evidence="4">The sequence shown here is derived from an EMBL/GenBank/DDBJ whole genome shotgun (WGS) entry which is preliminary data.</text>
</comment>
<dbReference type="STRING" id="52838.A0A4S8JWJ6"/>
<dbReference type="Gene3D" id="1.10.510.10">
    <property type="entry name" value="Transferase(Phosphotransferase) domain 1"/>
    <property type="match status" value="1"/>
</dbReference>
<evidence type="ECO:0000313" key="4">
    <source>
        <dbReference type="EMBL" id="THU66643.1"/>
    </source>
</evidence>
<dbReference type="PANTHER" id="PTHR45621">
    <property type="entry name" value="OS01G0588500 PROTEIN-RELATED"/>
    <property type="match status" value="1"/>
</dbReference>
<dbReference type="AlphaFoldDB" id="A0A4S8JWJ6"/>
<dbReference type="InterPro" id="IPR000719">
    <property type="entry name" value="Prot_kinase_dom"/>
</dbReference>
<dbReference type="EMBL" id="PYDT01000003">
    <property type="protein sequence ID" value="THU66643.1"/>
    <property type="molecule type" value="Genomic_DNA"/>
</dbReference>
<dbReference type="GO" id="GO:0005524">
    <property type="term" value="F:ATP binding"/>
    <property type="evidence" value="ECO:0007669"/>
    <property type="project" value="InterPro"/>
</dbReference>
<evidence type="ECO:0000259" key="2">
    <source>
        <dbReference type="PROSITE" id="PS50011"/>
    </source>
</evidence>
<dbReference type="EMBL" id="PYDT01000003">
    <property type="protein sequence ID" value="THU66642.1"/>
    <property type="molecule type" value="Genomic_DNA"/>
</dbReference>
<organism evidence="4 5">
    <name type="scientific">Musa balbisiana</name>
    <name type="common">Banana</name>
    <dbReference type="NCBI Taxonomy" id="52838"/>
    <lineage>
        <taxon>Eukaryota</taxon>
        <taxon>Viridiplantae</taxon>
        <taxon>Streptophyta</taxon>
        <taxon>Embryophyta</taxon>
        <taxon>Tracheophyta</taxon>
        <taxon>Spermatophyta</taxon>
        <taxon>Magnoliopsida</taxon>
        <taxon>Liliopsida</taxon>
        <taxon>Zingiberales</taxon>
        <taxon>Musaceae</taxon>
        <taxon>Musa</taxon>
    </lineage>
</organism>
<dbReference type="GO" id="GO:0007166">
    <property type="term" value="P:cell surface receptor signaling pathway"/>
    <property type="evidence" value="ECO:0007669"/>
    <property type="project" value="InterPro"/>
</dbReference>
<dbReference type="CDD" id="cd21037">
    <property type="entry name" value="MLKL_NTD"/>
    <property type="match status" value="1"/>
</dbReference>
<dbReference type="GO" id="GO:0004672">
    <property type="term" value="F:protein kinase activity"/>
    <property type="evidence" value="ECO:0007669"/>
    <property type="project" value="InterPro"/>
</dbReference>
<dbReference type="Pfam" id="PF19584">
    <property type="entry name" value="MCAfunc"/>
    <property type="match status" value="1"/>
</dbReference>
<dbReference type="InterPro" id="IPR036537">
    <property type="entry name" value="Adaptor_Cbl_N_dom_sf"/>
</dbReference>
<feature type="region of interest" description="Disordered" evidence="1">
    <location>
        <begin position="1"/>
        <end position="21"/>
    </location>
</feature>
<evidence type="ECO:0000256" key="1">
    <source>
        <dbReference type="SAM" id="MobiDB-lite"/>
    </source>
</evidence>
<dbReference type="InterPro" id="IPR059179">
    <property type="entry name" value="MLKL-like_MCAfunc"/>
</dbReference>
<evidence type="ECO:0000313" key="3">
    <source>
        <dbReference type="EMBL" id="THU66642.1"/>
    </source>
</evidence>
<feature type="domain" description="Protein kinase" evidence="2">
    <location>
        <begin position="136"/>
        <end position="431"/>
    </location>
</feature>
<keyword evidence="5" id="KW-1185">Reference proteome</keyword>